<dbReference type="SUPFAM" id="SSF53098">
    <property type="entry name" value="Ribonuclease H-like"/>
    <property type="match status" value="1"/>
</dbReference>
<dbReference type="InterPro" id="IPR048020">
    <property type="entry name" value="Transpos_IS3"/>
</dbReference>
<organism evidence="4 5">
    <name type="scientific">Microtetraspora fusca</name>
    <dbReference type="NCBI Taxonomy" id="1997"/>
    <lineage>
        <taxon>Bacteria</taxon>
        <taxon>Bacillati</taxon>
        <taxon>Actinomycetota</taxon>
        <taxon>Actinomycetes</taxon>
        <taxon>Streptosporangiales</taxon>
        <taxon>Streptosporangiaceae</taxon>
        <taxon>Microtetraspora</taxon>
    </lineage>
</organism>
<dbReference type="InterPro" id="IPR036397">
    <property type="entry name" value="RNaseH_sf"/>
</dbReference>
<dbReference type="SUPFAM" id="SSF46689">
    <property type="entry name" value="Homeodomain-like"/>
    <property type="match status" value="1"/>
</dbReference>
<dbReference type="PROSITE" id="PS50994">
    <property type="entry name" value="INTEGRASE"/>
    <property type="match status" value="1"/>
</dbReference>
<dbReference type="PANTHER" id="PTHR46889:SF4">
    <property type="entry name" value="TRANSPOSASE INSO FOR INSERTION SEQUENCE ELEMENT IS911B-RELATED"/>
    <property type="match status" value="1"/>
</dbReference>
<comment type="caution">
    <text evidence="4">The sequence shown here is derived from an EMBL/GenBank/DDBJ whole genome shotgun (WGS) entry which is preliminary data.</text>
</comment>
<dbReference type="Pfam" id="PF00665">
    <property type="entry name" value="rve"/>
    <property type="match status" value="1"/>
</dbReference>
<dbReference type="NCBIfam" id="NF033516">
    <property type="entry name" value="transpos_IS3"/>
    <property type="match status" value="1"/>
</dbReference>
<evidence type="ECO:0000313" key="4">
    <source>
        <dbReference type="EMBL" id="MFF4775844.1"/>
    </source>
</evidence>
<name>A0ABW6V969_MICFU</name>
<dbReference type="InterPro" id="IPR025948">
    <property type="entry name" value="HTH-like_dom"/>
</dbReference>
<protein>
    <submittedName>
        <fullName evidence="4">IS3 family transposase</fullName>
    </submittedName>
</protein>
<feature type="coiled-coil region" evidence="2">
    <location>
        <begin position="45"/>
        <end position="72"/>
    </location>
</feature>
<dbReference type="EMBL" id="JBIAXI010000014">
    <property type="protein sequence ID" value="MFF4775844.1"/>
    <property type="molecule type" value="Genomic_DNA"/>
</dbReference>
<evidence type="ECO:0000256" key="1">
    <source>
        <dbReference type="ARBA" id="ARBA00002286"/>
    </source>
</evidence>
<dbReference type="Pfam" id="PF13276">
    <property type="entry name" value="HTH_21"/>
    <property type="match status" value="1"/>
</dbReference>
<dbReference type="Pfam" id="PF13333">
    <property type="entry name" value="rve_2"/>
    <property type="match status" value="1"/>
</dbReference>
<feature type="domain" description="Integrase catalytic" evidence="3">
    <location>
        <begin position="207"/>
        <end position="370"/>
    </location>
</feature>
<evidence type="ECO:0000259" key="3">
    <source>
        <dbReference type="PROSITE" id="PS50994"/>
    </source>
</evidence>
<gene>
    <name evidence="4" type="ORF">ACFY05_23615</name>
</gene>
<dbReference type="InterPro" id="IPR050900">
    <property type="entry name" value="Transposase_IS3/IS150/IS904"/>
</dbReference>
<dbReference type="InterPro" id="IPR012337">
    <property type="entry name" value="RNaseH-like_sf"/>
</dbReference>
<dbReference type="PANTHER" id="PTHR46889">
    <property type="entry name" value="TRANSPOSASE INSF FOR INSERTION SEQUENCE IS3B-RELATED"/>
    <property type="match status" value="1"/>
</dbReference>
<comment type="function">
    <text evidence="1">Involved in the transposition of the insertion sequence.</text>
</comment>
<proteinExistence type="predicted"/>
<evidence type="ECO:0000256" key="2">
    <source>
        <dbReference type="SAM" id="Coils"/>
    </source>
</evidence>
<dbReference type="Proteomes" id="UP001602119">
    <property type="component" value="Unassembled WGS sequence"/>
</dbReference>
<dbReference type="Gene3D" id="3.30.420.10">
    <property type="entry name" value="Ribonuclease H-like superfamily/Ribonuclease H"/>
    <property type="match status" value="1"/>
</dbReference>
<dbReference type="InterPro" id="IPR009057">
    <property type="entry name" value="Homeodomain-like_sf"/>
</dbReference>
<accession>A0ABW6V969</accession>
<keyword evidence="2" id="KW-0175">Coiled coil</keyword>
<keyword evidence="5" id="KW-1185">Reference proteome</keyword>
<dbReference type="InterPro" id="IPR001584">
    <property type="entry name" value="Integrase_cat-core"/>
</dbReference>
<dbReference type="RefSeq" id="WP_387344154.1">
    <property type="nucleotide sequence ID" value="NZ_JBIAXI010000014.1"/>
</dbReference>
<evidence type="ECO:0000313" key="5">
    <source>
        <dbReference type="Proteomes" id="UP001602119"/>
    </source>
</evidence>
<sequence length="382" mass="43324">MVELVVRAGRSPEELAKEFEPSAQSIRTWVRQADLDDGRRQDGLTSAEKDELARLRRENKILREEKEILRKAGGFLRAGDGSAEMKYRLIDAEKDHHAVSLLARVLGVSRQGYYAWAKRGPSARARRDAELTEKIRRHHTASDEIYGAPRIHADLREIDGEKVGRKRVARLMRTAGLIGVSRRRGCRTTIADRRAAAASDLVKRKFEADEPNRIWTADITYVPTWQGFVYLAVVLDVFSRRIVGWAMADHMRTELVTDALAMAIHQRRPSVGVIHHSDKGSQYTSIAFGQRCEQAGVRPSTGRTGTCFDNAITESFFASLECELIDRRVFRTRSEAERAVFSYIEGFYNPRRRHSANGQLSPAEYERRHVIKSIQEDGYAAA</sequence>
<reference evidence="4 5" key="1">
    <citation type="submission" date="2024-10" db="EMBL/GenBank/DDBJ databases">
        <title>The Natural Products Discovery Center: Release of the First 8490 Sequenced Strains for Exploring Actinobacteria Biosynthetic Diversity.</title>
        <authorList>
            <person name="Kalkreuter E."/>
            <person name="Kautsar S.A."/>
            <person name="Yang D."/>
            <person name="Bader C.D."/>
            <person name="Teijaro C.N."/>
            <person name="Fluegel L."/>
            <person name="Davis C.M."/>
            <person name="Simpson J.R."/>
            <person name="Lauterbach L."/>
            <person name="Steele A.D."/>
            <person name="Gui C."/>
            <person name="Meng S."/>
            <person name="Li G."/>
            <person name="Viehrig K."/>
            <person name="Ye F."/>
            <person name="Su P."/>
            <person name="Kiefer A.F."/>
            <person name="Nichols A."/>
            <person name="Cepeda A.J."/>
            <person name="Yan W."/>
            <person name="Fan B."/>
            <person name="Jiang Y."/>
            <person name="Adhikari A."/>
            <person name="Zheng C.-J."/>
            <person name="Schuster L."/>
            <person name="Cowan T.M."/>
            <person name="Smanski M.J."/>
            <person name="Chevrette M.G."/>
            <person name="De Carvalho L.P.S."/>
            <person name="Shen B."/>
        </authorList>
    </citation>
    <scope>NUCLEOTIDE SEQUENCE [LARGE SCALE GENOMIC DNA]</scope>
    <source>
        <strain evidence="4 5">NPDC001281</strain>
    </source>
</reference>